<protein>
    <recommendedName>
        <fullName evidence="3">Transposase zinc-ribbon domain-containing protein</fullName>
    </recommendedName>
</protein>
<dbReference type="EMBL" id="MNQH01000045">
    <property type="protein sequence ID" value="OKY93098.1"/>
    <property type="molecule type" value="Genomic_DNA"/>
</dbReference>
<accession>A0A1Q6F2Q3</accession>
<sequence>MYEDIVDYDDFSERVGSENDILDLIYNEIWKRTYCPKCERFNTHSRSKYASKNILCHHCSIQWSILQETIFFKTRIDLVKWSYVIYAISFYPRKVSVKWLMTELKINSYNTVWHMANKVKTVANHSPKDKCIFRELEKIFRRHRFI</sequence>
<gene>
    <name evidence="1" type="ORF">BHV66_10135</name>
</gene>
<organism evidence="1 2">
    <name type="scientific">Alistipes putredinis</name>
    <dbReference type="NCBI Taxonomy" id="28117"/>
    <lineage>
        <taxon>Bacteria</taxon>
        <taxon>Pseudomonadati</taxon>
        <taxon>Bacteroidota</taxon>
        <taxon>Bacteroidia</taxon>
        <taxon>Bacteroidales</taxon>
        <taxon>Rikenellaceae</taxon>
        <taxon>Alistipes</taxon>
    </lineage>
</organism>
<name>A0A1Q6F2Q3_9BACT</name>
<evidence type="ECO:0000313" key="2">
    <source>
        <dbReference type="Proteomes" id="UP000187417"/>
    </source>
</evidence>
<dbReference type="STRING" id="28117.BHV66_10135"/>
<evidence type="ECO:0000313" key="1">
    <source>
        <dbReference type="EMBL" id="OKY93098.1"/>
    </source>
</evidence>
<proteinExistence type="predicted"/>
<dbReference type="Proteomes" id="UP000187417">
    <property type="component" value="Unassembled WGS sequence"/>
</dbReference>
<reference evidence="1 2" key="1">
    <citation type="journal article" date="2016" name="Nat. Biotechnol.">
        <title>Measurement of bacterial replication rates in microbial communities.</title>
        <authorList>
            <person name="Brown C.T."/>
            <person name="Olm M.R."/>
            <person name="Thomas B.C."/>
            <person name="Banfield J.F."/>
        </authorList>
    </citation>
    <scope>NUCLEOTIDE SEQUENCE [LARGE SCALE GENOMIC DNA]</scope>
    <source>
        <strain evidence="1">CAG:67_53_122</strain>
    </source>
</reference>
<evidence type="ECO:0008006" key="3">
    <source>
        <dbReference type="Google" id="ProtNLM"/>
    </source>
</evidence>
<dbReference type="AlphaFoldDB" id="A0A1Q6F2Q3"/>
<comment type="caution">
    <text evidence="1">The sequence shown here is derived from an EMBL/GenBank/DDBJ whole genome shotgun (WGS) entry which is preliminary data.</text>
</comment>